<dbReference type="Proteomes" id="UP000050761">
    <property type="component" value="Unassembled WGS sequence"/>
</dbReference>
<dbReference type="OrthoDB" id="197967at2759"/>
<evidence type="ECO:0000256" key="1">
    <source>
        <dbReference type="SAM" id="MobiDB-lite"/>
    </source>
</evidence>
<accession>A0A183G356</accession>
<protein>
    <submittedName>
        <fullName evidence="4">Protein FRA10AC1 homolog</fullName>
    </submittedName>
</protein>
<evidence type="ECO:0000313" key="3">
    <source>
        <dbReference type="Proteomes" id="UP000050761"/>
    </source>
</evidence>
<proteinExistence type="predicted"/>
<dbReference type="AlphaFoldDB" id="A0A183G356"/>
<organism evidence="3 4">
    <name type="scientific">Heligmosomoides polygyrus</name>
    <name type="common">Parasitic roundworm</name>
    <dbReference type="NCBI Taxonomy" id="6339"/>
    <lineage>
        <taxon>Eukaryota</taxon>
        <taxon>Metazoa</taxon>
        <taxon>Ecdysozoa</taxon>
        <taxon>Nematoda</taxon>
        <taxon>Chromadorea</taxon>
        <taxon>Rhabditida</taxon>
        <taxon>Rhabditina</taxon>
        <taxon>Rhabditomorpha</taxon>
        <taxon>Strongyloidea</taxon>
        <taxon>Heligmosomidae</taxon>
        <taxon>Heligmosomoides</taxon>
    </lineage>
</organism>
<keyword evidence="3" id="KW-1185">Reference proteome</keyword>
<accession>A0A3P8E9Z3</accession>
<reference evidence="2 3" key="1">
    <citation type="submission" date="2018-11" db="EMBL/GenBank/DDBJ databases">
        <authorList>
            <consortium name="Pathogen Informatics"/>
        </authorList>
    </citation>
    <scope>NUCLEOTIDE SEQUENCE [LARGE SCALE GENOMIC DNA]</scope>
</reference>
<dbReference type="WBParaSite" id="HPBE_0001581001-mRNA-1">
    <property type="protein sequence ID" value="HPBE_0001581001-mRNA-1"/>
    <property type="gene ID" value="HPBE_0001581001"/>
</dbReference>
<evidence type="ECO:0000313" key="2">
    <source>
        <dbReference type="EMBL" id="VDP04006.1"/>
    </source>
</evidence>
<dbReference type="EMBL" id="UZAH01029055">
    <property type="protein sequence ID" value="VDP04006.1"/>
    <property type="molecule type" value="Genomic_DNA"/>
</dbReference>
<gene>
    <name evidence="2" type="ORF">HPBE_LOCUS15809</name>
</gene>
<reference evidence="4" key="2">
    <citation type="submission" date="2019-09" db="UniProtKB">
        <authorList>
            <consortium name="WormBaseParasite"/>
        </authorList>
    </citation>
    <scope>IDENTIFICATION</scope>
</reference>
<dbReference type="Pfam" id="PF09725">
    <property type="entry name" value="Fra10Ac1"/>
    <property type="match status" value="1"/>
</dbReference>
<sequence length="184" mass="21125">MMTMDAYSRHKELINLYYLSHPGATKMLQRDTSKDRTDYDVLKDNHKFLWSEADEAAVSTKYCIIDLTYFKKNKVAMRWRTEAEVRTGKGQFTCGAKKCQVNADLTSWEVNFSYAENGERKNALVKVRLCRQCSEMLNYGSQRRKVEKKRALKRVKKCASSSADGSDKTVSSEEKSDNSKGAFL</sequence>
<feature type="compositionally biased region" description="Basic and acidic residues" evidence="1">
    <location>
        <begin position="165"/>
        <end position="178"/>
    </location>
</feature>
<name>A0A183G356_HELPZ</name>
<feature type="region of interest" description="Disordered" evidence="1">
    <location>
        <begin position="156"/>
        <end position="184"/>
    </location>
</feature>
<dbReference type="InterPro" id="IPR019129">
    <property type="entry name" value="Folate-sensitive_fs_Fra10Ac1"/>
</dbReference>
<evidence type="ECO:0000313" key="4">
    <source>
        <dbReference type="WBParaSite" id="HPBE_0001581001-mRNA-1"/>
    </source>
</evidence>